<dbReference type="InterPro" id="IPR003439">
    <property type="entry name" value="ABC_transporter-like_ATP-bd"/>
</dbReference>
<dbReference type="InterPro" id="IPR027417">
    <property type="entry name" value="P-loop_NTPase"/>
</dbReference>
<keyword evidence="6 8" id="KW-1133">Transmembrane helix</keyword>
<dbReference type="InterPro" id="IPR036640">
    <property type="entry name" value="ABC1_TM_sf"/>
</dbReference>
<protein>
    <submittedName>
        <fullName evidence="11">ABC-type transport system ATP-binding/permease protein</fullName>
    </submittedName>
</protein>
<feature type="transmembrane region" description="Helical" evidence="8">
    <location>
        <begin position="38"/>
        <end position="60"/>
    </location>
</feature>
<dbReference type="CDD" id="cd07346">
    <property type="entry name" value="ABC_6TM_exporters"/>
    <property type="match status" value="1"/>
</dbReference>
<dbReference type="GO" id="GO:0005524">
    <property type="term" value="F:ATP binding"/>
    <property type="evidence" value="ECO:0007669"/>
    <property type="project" value="UniProtKB-KW"/>
</dbReference>
<comment type="similarity">
    <text evidence="2">Belongs to the ABC transporter superfamily.</text>
</comment>
<dbReference type="InterPro" id="IPR003593">
    <property type="entry name" value="AAA+_ATPase"/>
</dbReference>
<reference evidence="11 12" key="1">
    <citation type="journal article" date="2013" name="Environ. Microbiol.">
        <title>Chloride and organic osmolytes: a hybrid strategy to cope with elevated salinities by the moderately halophilic, chloride-dependent bacterium Halobacillus halophilus.</title>
        <authorList>
            <person name="Saum S.H."/>
            <person name="Pfeiffer F."/>
            <person name="Palm P."/>
            <person name="Rampp M."/>
            <person name="Schuster S.C."/>
            <person name="Muller V."/>
            <person name="Oesterhelt D."/>
        </authorList>
    </citation>
    <scope>NUCLEOTIDE SEQUENCE [LARGE SCALE GENOMIC DNA]</scope>
    <source>
        <strain evidence="12">ATCC 35676 / DSM 2266 / JCM 20832 / KCTC 3685 / LMG 17431 / NBRC 102448 / NCIMB 2269</strain>
    </source>
</reference>
<evidence type="ECO:0000313" key="11">
    <source>
        <dbReference type="EMBL" id="CCG44352.1"/>
    </source>
</evidence>
<dbReference type="Pfam" id="PF00005">
    <property type="entry name" value="ABC_tran"/>
    <property type="match status" value="1"/>
</dbReference>
<keyword evidence="5 11" id="KW-0067">ATP-binding</keyword>
<dbReference type="Pfam" id="PF00664">
    <property type="entry name" value="ABC_membrane"/>
    <property type="match status" value="1"/>
</dbReference>
<dbReference type="InterPro" id="IPR017871">
    <property type="entry name" value="ABC_transporter-like_CS"/>
</dbReference>
<dbReference type="GO" id="GO:0016887">
    <property type="term" value="F:ATP hydrolysis activity"/>
    <property type="evidence" value="ECO:0007669"/>
    <property type="project" value="InterPro"/>
</dbReference>
<evidence type="ECO:0000256" key="8">
    <source>
        <dbReference type="SAM" id="Phobius"/>
    </source>
</evidence>
<keyword evidence="4" id="KW-0547">Nucleotide-binding</keyword>
<dbReference type="SUPFAM" id="SSF52540">
    <property type="entry name" value="P-loop containing nucleoside triphosphate hydrolases"/>
    <property type="match status" value="1"/>
</dbReference>
<feature type="transmembrane region" description="Helical" evidence="8">
    <location>
        <begin position="261"/>
        <end position="283"/>
    </location>
</feature>
<dbReference type="STRING" id="866895.HBHAL_1991"/>
<dbReference type="eggNOG" id="COG1132">
    <property type="taxonomic scope" value="Bacteria"/>
</dbReference>
<feature type="domain" description="ABC transporter" evidence="9">
    <location>
        <begin position="353"/>
        <end position="588"/>
    </location>
</feature>
<organism evidence="11 12">
    <name type="scientific">Halobacillus halophilus (strain ATCC 35676 / DSM 2266 / JCM 20832 / KCTC 3685 / LMG 17431 / NBRC 102448 / NCIMB 2269)</name>
    <name type="common">Sporosarcina halophila</name>
    <dbReference type="NCBI Taxonomy" id="866895"/>
    <lineage>
        <taxon>Bacteria</taxon>
        <taxon>Bacillati</taxon>
        <taxon>Bacillota</taxon>
        <taxon>Bacilli</taxon>
        <taxon>Bacillales</taxon>
        <taxon>Bacillaceae</taxon>
        <taxon>Halobacillus</taxon>
    </lineage>
</organism>
<comment type="subcellular location">
    <subcellularLocation>
        <location evidence="1">Cell membrane</location>
        <topology evidence="1">Multi-pass membrane protein</topology>
    </subcellularLocation>
</comment>
<evidence type="ECO:0000259" key="9">
    <source>
        <dbReference type="PROSITE" id="PS50893"/>
    </source>
</evidence>
<dbReference type="FunFam" id="3.40.50.300:FF:000218">
    <property type="entry name" value="Multidrug ABC transporter ATP-binding protein"/>
    <property type="match status" value="1"/>
</dbReference>
<dbReference type="InterPro" id="IPR039421">
    <property type="entry name" value="Type_1_exporter"/>
</dbReference>
<evidence type="ECO:0000256" key="3">
    <source>
        <dbReference type="ARBA" id="ARBA00022692"/>
    </source>
</evidence>
<feature type="domain" description="ABC transmembrane type-1" evidence="10">
    <location>
        <begin position="41"/>
        <end position="321"/>
    </location>
</feature>
<feature type="transmembrane region" description="Helical" evidence="8">
    <location>
        <begin position="154"/>
        <end position="172"/>
    </location>
</feature>
<evidence type="ECO:0000256" key="5">
    <source>
        <dbReference type="ARBA" id="ARBA00022840"/>
    </source>
</evidence>
<dbReference type="SUPFAM" id="SSF90123">
    <property type="entry name" value="ABC transporter transmembrane region"/>
    <property type="match status" value="1"/>
</dbReference>
<dbReference type="GO" id="GO:0005886">
    <property type="term" value="C:plasma membrane"/>
    <property type="evidence" value="ECO:0007669"/>
    <property type="project" value="UniProtKB-SubCell"/>
</dbReference>
<keyword evidence="12" id="KW-1185">Reference proteome</keyword>
<feature type="transmembrane region" description="Helical" evidence="8">
    <location>
        <begin position="178"/>
        <end position="200"/>
    </location>
</feature>
<keyword evidence="7 8" id="KW-0472">Membrane</keyword>
<dbReference type="HOGENOM" id="CLU_000604_84_3_9"/>
<dbReference type="KEGG" id="hhd:HBHAL_1991"/>
<dbReference type="InterPro" id="IPR011527">
    <property type="entry name" value="ABC1_TM_dom"/>
</dbReference>
<evidence type="ECO:0000256" key="2">
    <source>
        <dbReference type="ARBA" id="ARBA00005417"/>
    </source>
</evidence>
<dbReference type="PROSITE" id="PS50929">
    <property type="entry name" value="ABC_TM1F"/>
    <property type="match status" value="1"/>
</dbReference>
<evidence type="ECO:0000256" key="6">
    <source>
        <dbReference type="ARBA" id="ARBA00022989"/>
    </source>
</evidence>
<gene>
    <name evidence="11" type="ordered locus">HBHAL_1991</name>
</gene>
<dbReference type="EMBL" id="HE717023">
    <property type="protein sequence ID" value="CCG44352.1"/>
    <property type="molecule type" value="Genomic_DNA"/>
</dbReference>
<dbReference type="Gene3D" id="3.40.50.300">
    <property type="entry name" value="P-loop containing nucleotide triphosphate hydrolases"/>
    <property type="match status" value="1"/>
</dbReference>
<dbReference type="AlphaFoldDB" id="I0JJN3"/>
<keyword evidence="3 8" id="KW-0812">Transmembrane</keyword>
<dbReference type="PATRIC" id="fig|866895.3.peg.999"/>
<evidence type="ECO:0000256" key="7">
    <source>
        <dbReference type="ARBA" id="ARBA00023136"/>
    </source>
</evidence>
<dbReference type="PANTHER" id="PTHR43394">
    <property type="entry name" value="ATP-DEPENDENT PERMEASE MDL1, MITOCHONDRIAL"/>
    <property type="match status" value="1"/>
</dbReference>
<accession>I0JJN3</accession>
<evidence type="ECO:0000256" key="4">
    <source>
        <dbReference type="ARBA" id="ARBA00022741"/>
    </source>
</evidence>
<evidence type="ECO:0000256" key="1">
    <source>
        <dbReference type="ARBA" id="ARBA00004651"/>
    </source>
</evidence>
<dbReference type="PANTHER" id="PTHR43394:SF1">
    <property type="entry name" value="ATP-BINDING CASSETTE SUB-FAMILY B MEMBER 10, MITOCHONDRIAL"/>
    <property type="match status" value="1"/>
</dbReference>
<name>I0JJN3_HALH3</name>
<dbReference type="PROSITE" id="PS50893">
    <property type="entry name" value="ABC_TRANSPORTER_2"/>
    <property type="match status" value="1"/>
</dbReference>
<dbReference type="SMART" id="SM00382">
    <property type="entry name" value="AAA"/>
    <property type="match status" value="1"/>
</dbReference>
<feature type="transmembrane region" description="Helical" evidence="8">
    <location>
        <begin position="75"/>
        <end position="94"/>
    </location>
</feature>
<sequence>MVMKRLLNNTEISQYFSLGELKRIIQLLFPYVRKHKKAYMGLFIMLLLDITLALAFAWFFGNTIDAAVQGNFEQLKWLIATGVAISILSMAVNFTDTYLETVALNGVKKDFNHDVYEHVIRMNGKNFTNYHSGELFSHFAHDLHQIEGVIGRGLLNLIRVPIISISVFIYLLHINWALTLVILLVIPLAILGGALFGVLLRNNSREIHELMGKISKTLNETFQGLMVIRSFTLESFFKQKYKKSQDELYQLELKDAKLRGWFNTGGEAVGMMTFLTTLAVGMYFVTDDILTIGALLTYINLVNHLIYPMTGIAGQWAGYQRSVSAIERIIRLLDQPREKGTVGSYIPDCEDRIEAKHITFSYDNSNPVFTDFTITLPANKLTAIVGPSGAGKSTLFYLLQGLYQPQQGTICIDGISIDEENLQSLRQSMAYVPQETYLFSGTIRENLLISGNDRTTEAQMMEAAISANIHEFIQSLPEGYDTEIGERGVRLSGGQKQRVAIARALLKNAPILLLDEATSSLDNESEYLVQEALGRLMKGRTTVVIAHRLSTIQHADKILVLDQGRVVQQGTHEQLLRTNGLYNDLYRKSYFHKDGYPEVFSINA</sequence>
<dbReference type="GO" id="GO:0015421">
    <property type="term" value="F:ABC-type oligopeptide transporter activity"/>
    <property type="evidence" value="ECO:0007669"/>
    <property type="project" value="TreeGrafter"/>
</dbReference>
<dbReference type="PROSITE" id="PS00211">
    <property type="entry name" value="ABC_TRANSPORTER_1"/>
    <property type="match status" value="1"/>
</dbReference>
<dbReference type="Gene3D" id="1.20.1560.10">
    <property type="entry name" value="ABC transporter type 1, transmembrane domain"/>
    <property type="match status" value="1"/>
</dbReference>
<evidence type="ECO:0000259" key="10">
    <source>
        <dbReference type="PROSITE" id="PS50929"/>
    </source>
</evidence>
<proteinExistence type="inferred from homology"/>
<evidence type="ECO:0000313" key="12">
    <source>
        <dbReference type="Proteomes" id="UP000007397"/>
    </source>
</evidence>
<dbReference type="Proteomes" id="UP000007397">
    <property type="component" value="Chromosome"/>
</dbReference>